<accession>A0A2S2E413</accession>
<keyword evidence="7" id="KW-1185">Reference proteome</keyword>
<evidence type="ECO:0000256" key="3">
    <source>
        <dbReference type="ARBA" id="ARBA00022989"/>
    </source>
</evidence>
<dbReference type="Proteomes" id="UP000245728">
    <property type="component" value="Chromosome"/>
</dbReference>
<evidence type="ECO:0000313" key="7">
    <source>
        <dbReference type="Proteomes" id="UP000245728"/>
    </source>
</evidence>
<name>A0A2S2E413_9ALTE</name>
<protein>
    <submittedName>
        <fullName evidence="6">Inner membrane protein YecN</fullName>
    </submittedName>
</protein>
<evidence type="ECO:0000256" key="1">
    <source>
        <dbReference type="ARBA" id="ARBA00004370"/>
    </source>
</evidence>
<dbReference type="InterPro" id="IPR023352">
    <property type="entry name" value="MAPEG-like_dom_sf"/>
</dbReference>
<evidence type="ECO:0000313" key="6">
    <source>
        <dbReference type="EMBL" id="AWL11747.1"/>
    </source>
</evidence>
<dbReference type="OrthoDB" id="8537976at2"/>
<evidence type="ECO:0000256" key="2">
    <source>
        <dbReference type="ARBA" id="ARBA00022692"/>
    </source>
</evidence>
<dbReference type="GO" id="GO:0016020">
    <property type="term" value="C:membrane"/>
    <property type="evidence" value="ECO:0007669"/>
    <property type="project" value="UniProtKB-SubCell"/>
</dbReference>
<dbReference type="InterPro" id="IPR001129">
    <property type="entry name" value="Membr-assoc_MAPEG"/>
</dbReference>
<evidence type="ECO:0000256" key="4">
    <source>
        <dbReference type="ARBA" id="ARBA00023136"/>
    </source>
</evidence>
<organism evidence="6 7">
    <name type="scientific">Saliniradius amylolyticus</name>
    <dbReference type="NCBI Taxonomy" id="2183582"/>
    <lineage>
        <taxon>Bacteria</taxon>
        <taxon>Pseudomonadati</taxon>
        <taxon>Pseudomonadota</taxon>
        <taxon>Gammaproteobacteria</taxon>
        <taxon>Alteromonadales</taxon>
        <taxon>Alteromonadaceae</taxon>
        <taxon>Saliniradius</taxon>
    </lineage>
</organism>
<dbReference type="Pfam" id="PF01124">
    <property type="entry name" value="MAPEG"/>
    <property type="match status" value="1"/>
</dbReference>
<proteinExistence type="predicted"/>
<dbReference type="PANTHER" id="PTHR35814">
    <property type="match status" value="1"/>
</dbReference>
<comment type="subcellular location">
    <subcellularLocation>
        <location evidence="1">Membrane</location>
    </subcellularLocation>
</comment>
<keyword evidence="2 5" id="KW-0812">Transmembrane</keyword>
<dbReference type="PANTHER" id="PTHR35814:SF1">
    <property type="entry name" value="GLUTATHIONE S-TRANSFERASE-RELATED"/>
    <property type="match status" value="1"/>
</dbReference>
<feature type="transmembrane region" description="Helical" evidence="5">
    <location>
        <begin position="99"/>
        <end position="124"/>
    </location>
</feature>
<reference evidence="6 7" key="1">
    <citation type="submission" date="2018-05" db="EMBL/GenBank/DDBJ databases">
        <title>Salinimonas sp. HMF8227 Genome sequencing and assembly.</title>
        <authorList>
            <person name="Kang H."/>
            <person name="Kang J."/>
            <person name="Cha I."/>
            <person name="Kim H."/>
            <person name="Joh K."/>
        </authorList>
    </citation>
    <scope>NUCLEOTIDE SEQUENCE [LARGE SCALE GENOMIC DNA]</scope>
    <source>
        <strain evidence="6 7">HMF8227</strain>
    </source>
</reference>
<dbReference type="Gene3D" id="1.20.120.550">
    <property type="entry name" value="Membrane associated eicosanoid/glutathione metabolism-like domain"/>
    <property type="match status" value="1"/>
</dbReference>
<keyword evidence="3 5" id="KW-1133">Transmembrane helix</keyword>
<gene>
    <name evidence="6" type="ORF">HMF8227_01269</name>
</gene>
<sequence length="127" mass="14029">MITLLYASVLAILLLVLSYNVVTYRRKHQISTGDGGNKLLEIAARAHGNAVENIPFALLLIYLLEQSGLAPWIIHLLGIVLLLGRLSHAHGLLRSKIPFRFWGMVMTYVVFIAGAVLGLVQVVMRLV</sequence>
<feature type="transmembrane region" description="Helical" evidence="5">
    <location>
        <begin position="69"/>
        <end position="87"/>
    </location>
</feature>
<dbReference type="EMBL" id="CP029347">
    <property type="protein sequence ID" value="AWL11747.1"/>
    <property type="molecule type" value="Genomic_DNA"/>
</dbReference>
<dbReference type="SUPFAM" id="SSF161084">
    <property type="entry name" value="MAPEG domain-like"/>
    <property type="match status" value="1"/>
</dbReference>
<dbReference type="AlphaFoldDB" id="A0A2S2E413"/>
<evidence type="ECO:0000256" key="5">
    <source>
        <dbReference type="SAM" id="Phobius"/>
    </source>
</evidence>
<dbReference type="KEGG" id="salh:HMF8227_01269"/>
<keyword evidence="4 5" id="KW-0472">Membrane</keyword>
<dbReference type="RefSeq" id="WP_109339365.1">
    <property type="nucleotide sequence ID" value="NZ_CP029347.1"/>
</dbReference>